<proteinExistence type="predicted"/>
<dbReference type="AlphaFoldDB" id="A0A1G5Q6M7"/>
<organism evidence="3 4">
    <name type="scientific">Thiohalomonas denitrificans</name>
    <dbReference type="NCBI Taxonomy" id="415747"/>
    <lineage>
        <taxon>Bacteria</taxon>
        <taxon>Pseudomonadati</taxon>
        <taxon>Pseudomonadota</taxon>
        <taxon>Gammaproteobacteria</taxon>
        <taxon>Thiohalomonadales</taxon>
        <taxon>Thiohalomonadaceae</taxon>
        <taxon>Thiohalomonas</taxon>
    </lineage>
</organism>
<keyword evidence="4" id="KW-1185">Reference proteome</keyword>
<evidence type="ECO:0000256" key="1">
    <source>
        <dbReference type="SAM" id="SignalP"/>
    </source>
</evidence>
<dbReference type="Proteomes" id="UP000199648">
    <property type="component" value="Unassembled WGS sequence"/>
</dbReference>
<dbReference type="SMART" id="SM00228">
    <property type="entry name" value="PDZ"/>
    <property type="match status" value="1"/>
</dbReference>
<dbReference type="RefSeq" id="WP_175452478.1">
    <property type="nucleotide sequence ID" value="NZ_FMWD01000004.1"/>
</dbReference>
<dbReference type="SUPFAM" id="SSF50156">
    <property type="entry name" value="PDZ domain-like"/>
    <property type="match status" value="1"/>
</dbReference>
<feature type="signal peptide" evidence="1">
    <location>
        <begin position="1"/>
        <end position="21"/>
    </location>
</feature>
<accession>A0A1G5Q6M7</accession>
<dbReference type="PROSITE" id="PS51257">
    <property type="entry name" value="PROKAR_LIPOPROTEIN"/>
    <property type="match status" value="1"/>
</dbReference>
<keyword evidence="1" id="KW-0732">Signal</keyword>
<evidence type="ECO:0000313" key="3">
    <source>
        <dbReference type="EMBL" id="SCZ57317.1"/>
    </source>
</evidence>
<name>A0A1G5Q6M7_9GAMM</name>
<dbReference type="PROSITE" id="PS50106">
    <property type="entry name" value="PDZ"/>
    <property type="match status" value="1"/>
</dbReference>
<dbReference type="InterPro" id="IPR007314">
    <property type="entry name" value="Cofac_haem-bd_dom"/>
</dbReference>
<dbReference type="Pfam" id="PF13180">
    <property type="entry name" value="PDZ_2"/>
    <property type="match status" value="1"/>
</dbReference>
<sequence>MTILKMLLTAAVLLLFGCATAADPEQAGPSETPATFAVDLRDIPRLEAIIPQLTEKWVVFVGESHDRYSHHLNQLAIIRGMHERHPDLVIGLEFFQQPFQHYLDDYVAGKISEEQMLRGTEYYSRWKFDYRLYRPILNYAREQGLKLLALNVPAELTRKVARQGFDGLEPEERAQLPEIGEAGEAYRERLQSIYSTHPHEGEDNEKAFEYFMQAQLLWDEGMAERAADFLSENPERAMVLLAGSGHLAYGVGIPSRLERRIAVDTALVLNDPGEELTPDIADFVLMTESVSLPPKGRLGIFMEDSDNGVLVRDFTEESAARSAGLQKEDRMVQIDGQPIDNTTDVQLALLDGDPGDTVTLTVERGRWLAGSEQVEYSVTLR</sequence>
<feature type="chain" id="PRO_5011631592" evidence="1">
    <location>
        <begin position="22"/>
        <end position="381"/>
    </location>
</feature>
<dbReference type="InterPro" id="IPR036034">
    <property type="entry name" value="PDZ_sf"/>
</dbReference>
<dbReference type="InterPro" id="IPR001478">
    <property type="entry name" value="PDZ"/>
</dbReference>
<dbReference type="Gene3D" id="2.30.42.10">
    <property type="match status" value="1"/>
</dbReference>
<dbReference type="EMBL" id="FMWD01000004">
    <property type="protein sequence ID" value="SCZ57317.1"/>
    <property type="molecule type" value="Genomic_DNA"/>
</dbReference>
<reference evidence="3 4" key="1">
    <citation type="submission" date="2016-10" db="EMBL/GenBank/DDBJ databases">
        <authorList>
            <person name="de Groot N.N."/>
        </authorList>
    </citation>
    <scope>NUCLEOTIDE SEQUENCE [LARGE SCALE GENOMIC DNA]</scope>
    <source>
        <strain evidence="3 4">HLD2</strain>
    </source>
</reference>
<dbReference type="SUPFAM" id="SSF159501">
    <property type="entry name" value="EreA/ChaN-like"/>
    <property type="match status" value="1"/>
</dbReference>
<dbReference type="Gene3D" id="3.40.50.11550">
    <property type="match status" value="1"/>
</dbReference>
<dbReference type="STRING" id="415747.SAMN03097708_01405"/>
<protein>
    <submittedName>
        <fullName evidence="3">Uncharacterized iron-regulated protein</fullName>
    </submittedName>
</protein>
<dbReference type="CDD" id="cd14727">
    <property type="entry name" value="ChanN-like"/>
    <property type="match status" value="1"/>
</dbReference>
<dbReference type="Pfam" id="PF04187">
    <property type="entry name" value="Cofac_haem_bdg"/>
    <property type="match status" value="1"/>
</dbReference>
<evidence type="ECO:0000259" key="2">
    <source>
        <dbReference type="PROSITE" id="PS50106"/>
    </source>
</evidence>
<feature type="domain" description="PDZ" evidence="2">
    <location>
        <begin position="287"/>
        <end position="366"/>
    </location>
</feature>
<evidence type="ECO:0000313" key="4">
    <source>
        <dbReference type="Proteomes" id="UP000199648"/>
    </source>
</evidence>
<gene>
    <name evidence="3" type="ORF">SAMN03097708_01405</name>
</gene>